<protein>
    <submittedName>
        <fullName evidence="5">PKD domain-containing protein</fullName>
    </submittedName>
</protein>
<dbReference type="InterPro" id="IPR013783">
    <property type="entry name" value="Ig-like_fold"/>
</dbReference>
<accession>U5VXJ1</accession>
<dbReference type="Proteomes" id="UP000017746">
    <property type="component" value="Chromosome"/>
</dbReference>
<feature type="chain" id="PRO_5004665452" evidence="3">
    <location>
        <begin position="24"/>
        <end position="210"/>
    </location>
</feature>
<dbReference type="AlphaFoldDB" id="U5VXJ1"/>
<feature type="signal peptide" evidence="3">
    <location>
        <begin position="1"/>
        <end position="23"/>
    </location>
</feature>
<dbReference type="InterPro" id="IPR003961">
    <property type="entry name" value="FN3_dom"/>
</dbReference>
<evidence type="ECO:0000256" key="2">
    <source>
        <dbReference type="ARBA" id="ARBA00023326"/>
    </source>
</evidence>
<evidence type="ECO:0000256" key="1">
    <source>
        <dbReference type="ARBA" id="ARBA00023295"/>
    </source>
</evidence>
<dbReference type="InterPro" id="IPR036116">
    <property type="entry name" value="FN3_sf"/>
</dbReference>
<dbReference type="Gene3D" id="2.60.40.10">
    <property type="entry name" value="Immunoglobulins"/>
    <property type="match status" value="2"/>
</dbReference>
<keyword evidence="2" id="KW-0624">Polysaccharide degradation</keyword>
<dbReference type="RefSeq" id="WP_023361639.1">
    <property type="nucleotide sequence ID" value="NC_022657.1"/>
</dbReference>
<dbReference type="eggNOG" id="COG4771">
    <property type="taxonomic scope" value="Bacteria"/>
</dbReference>
<reference evidence="5 6" key="1">
    <citation type="journal article" date="2014" name="J. Biotechnol.">
        <title>Complete genome sequence of the actinobacterium Actinoplanes friuliensis HAG 010964, producer of the lipopeptide antibiotic friulimycin.</title>
        <authorList>
            <person name="Ruckert C."/>
            <person name="Szczepanowski R."/>
            <person name="Albersmeier A."/>
            <person name="Goesmann A."/>
            <person name="Fischer N."/>
            <person name="Steinkamper A."/>
            <person name="Puhler A."/>
            <person name="Biener R."/>
            <person name="Schwartz D."/>
            <person name="Kalinowski J."/>
        </authorList>
    </citation>
    <scope>NUCLEOTIDE SEQUENCE [LARGE SCALE GENOMIC DNA]</scope>
    <source>
        <strain evidence="5 6">DSM 7358</strain>
    </source>
</reference>
<keyword evidence="1" id="KW-0378">Hydrolase</keyword>
<keyword evidence="6" id="KW-1185">Reference proteome</keyword>
<dbReference type="PATRIC" id="fig|1246995.3.peg.3328"/>
<dbReference type="EMBL" id="CP006272">
    <property type="protein sequence ID" value="AGZ41564.1"/>
    <property type="molecule type" value="Genomic_DNA"/>
</dbReference>
<dbReference type="STRING" id="1246995.AFR_16410"/>
<evidence type="ECO:0000313" key="6">
    <source>
        <dbReference type="Proteomes" id="UP000017746"/>
    </source>
</evidence>
<proteinExistence type="predicted"/>
<feature type="domain" description="Fibronectin type-III" evidence="4">
    <location>
        <begin position="122"/>
        <end position="200"/>
    </location>
</feature>
<organism evidence="5 6">
    <name type="scientific">Actinoplanes friuliensis DSM 7358</name>
    <dbReference type="NCBI Taxonomy" id="1246995"/>
    <lineage>
        <taxon>Bacteria</taxon>
        <taxon>Bacillati</taxon>
        <taxon>Actinomycetota</taxon>
        <taxon>Actinomycetes</taxon>
        <taxon>Micromonosporales</taxon>
        <taxon>Micromonosporaceae</taxon>
        <taxon>Actinoplanes</taxon>
    </lineage>
</organism>
<gene>
    <name evidence="5" type="ORF">AFR_16410</name>
</gene>
<dbReference type="SMART" id="SM00060">
    <property type="entry name" value="FN3"/>
    <property type="match status" value="2"/>
</dbReference>
<dbReference type="GO" id="GO:0016798">
    <property type="term" value="F:hydrolase activity, acting on glycosyl bonds"/>
    <property type="evidence" value="ECO:0007669"/>
    <property type="project" value="UniProtKB-KW"/>
</dbReference>
<evidence type="ECO:0000313" key="5">
    <source>
        <dbReference type="EMBL" id="AGZ41564.1"/>
    </source>
</evidence>
<dbReference type="GO" id="GO:0000272">
    <property type="term" value="P:polysaccharide catabolic process"/>
    <property type="evidence" value="ECO:0007669"/>
    <property type="project" value="UniProtKB-KW"/>
</dbReference>
<evidence type="ECO:0000259" key="4">
    <source>
        <dbReference type="SMART" id="SM00060"/>
    </source>
</evidence>
<keyword evidence="3" id="KW-0732">Signal</keyword>
<dbReference type="KEGG" id="afs:AFR_16410"/>
<dbReference type="HOGENOM" id="CLU_1307927_0_0_11"/>
<sequence length="210" mass="22058">MRIAATLALIAGAVLVTPAAAGAAGVDHTPPTRPGPLVFDLTSGLTISWAPSTDDRGPVTYEVYESNSLRTTTTGTSYVYSTGGTLPPRIFIFAVRAVDPAGNPSPYVYRTVGQIWSGTEIPAAPTDLRVEAQSRRLLKLSWTGPAETSPFVQPPVAGYEVFLDGVPIGETGATSLVVARPRPGAHTYGVRTINAVDQRSPVTAERSGRP</sequence>
<feature type="domain" description="Fibronectin type-III" evidence="4">
    <location>
        <begin position="30"/>
        <end position="104"/>
    </location>
</feature>
<keyword evidence="2" id="KW-0119">Carbohydrate metabolism</keyword>
<dbReference type="OrthoDB" id="5476529at2"/>
<evidence type="ECO:0000256" key="3">
    <source>
        <dbReference type="SAM" id="SignalP"/>
    </source>
</evidence>
<keyword evidence="1" id="KW-0326">Glycosidase</keyword>
<dbReference type="SUPFAM" id="SSF49265">
    <property type="entry name" value="Fibronectin type III"/>
    <property type="match status" value="1"/>
</dbReference>
<name>U5VXJ1_9ACTN</name>